<gene>
    <name evidence="2" type="ORF">FHS87_004469</name>
</gene>
<dbReference type="AlphaFoldDB" id="A0A840Y5I3"/>
<proteinExistence type="predicted"/>
<dbReference type="Proteomes" id="UP000580654">
    <property type="component" value="Unassembled WGS sequence"/>
</dbReference>
<keyword evidence="3" id="KW-1185">Reference proteome</keyword>
<evidence type="ECO:0000259" key="1">
    <source>
        <dbReference type="Pfam" id="PF22036"/>
    </source>
</evidence>
<name>A0A840Y5I3_9PROT</name>
<dbReference type="RefSeq" id="WP_184521652.1">
    <property type="nucleotide sequence ID" value="NZ_JACIJD010000040.1"/>
</dbReference>
<evidence type="ECO:0000313" key="2">
    <source>
        <dbReference type="EMBL" id="MBB5696398.1"/>
    </source>
</evidence>
<dbReference type="EMBL" id="JACIJD010000040">
    <property type="protein sequence ID" value="MBB5696398.1"/>
    <property type="molecule type" value="Genomic_DNA"/>
</dbReference>
<organism evidence="2 3">
    <name type="scientific">Muricoccus pecuniae</name>
    <dbReference type="NCBI Taxonomy" id="693023"/>
    <lineage>
        <taxon>Bacteria</taxon>
        <taxon>Pseudomonadati</taxon>
        <taxon>Pseudomonadota</taxon>
        <taxon>Alphaproteobacteria</taxon>
        <taxon>Acetobacterales</taxon>
        <taxon>Roseomonadaceae</taxon>
        <taxon>Muricoccus</taxon>
    </lineage>
</organism>
<accession>A0A840Y5I3</accession>
<sequence>MTTDRFPAPGHIYEARFGAMAFRLQFDADGRTMRFVPADAPNFTGAQAVTYQATAIRPGVFMVTWKEADGTTVTHVEDFEHGEVRTNITQPDLTFLNLAGTWSRVG</sequence>
<comment type="caution">
    <text evidence="2">The sequence shown here is derived from an EMBL/GenBank/DDBJ whole genome shotgun (WGS) entry which is preliminary data.</text>
</comment>
<protein>
    <recommendedName>
        <fullName evidence="1">MoaF-like domain-containing protein</fullName>
    </recommendedName>
</protein>
<dbReference type="InterPro" id="IPR053892">
    <property type="entry name" value="MoaF-like"/>
</dbReference>
<dbReference type="Pfam" id="PF22036">
    <property type="entry name" value="MoaF_like"/>
    <property type="match status" value="1"/>
</dbReference>
<dbReference type="Gene3D" id="2.40.128.20">
    <property type="match status" value="1"/>
</dbReference>
<dbReference type="InterPro" id="IPR012674">
    <property type="entry name" value="Calycin"/>
</dbReference>
<feature type="domain" description="MoaF-like" evidence="1">
    <location>
        <begin position="10"/>
        <end position="102"/>
    </location>
</feature>
<evidence type="ECO:0000313" key="3">
    <source>
        <dbReference type="Proteomes" id="UP000580654"/>
    </source>
</evidence>
<reference evidence="2 3" key="1">
    <citation type="submission" date="2020-08" db="EMBL/GenBank/DDBJ databases">
        <title>Genomic Encyclopedia of Type Strains, Phase IV (KMG-IV): sequencing the most valuable type-strain genomes for metagenomic binning, comparative biology and taxonomic classification.</title>
        <authorList>
            <person name="Goeker M."/>
        </authorList>
    </citation>
    <scope>NUCLEOTIDE SEQUENCE [LARGE SCALE GENOMIC DNA]</scope>
    <source>
        <strain evidence="2 3">DSM 25622</strain>
    </source>
</reference>